<sequence length="389" mass="43890">MDDKANIAPTGTTSMKTTSTDDTSIEGNNTHDKQVRNNRLPGLLIGVETDAQLAMAKRSMGETLDELARLFRSQGLDAYMVPYRYQAQDYLGWCITIDPSLEGSGIEYPGRGVEIKTPIINIGNLGYKHGIQIITKYEVLEVGQHTQHPESLPFASFISKKQSTTLCQAYLTSMTGCAHKAGKNNRHYARRNRVRPKYNRNRPPDDLRSCWECIRSTENTHGYSSDEMQTFSGGERLYKWNFTGVGNIFRTIEFRQRISCVILLELGSHKEYITHHNAVPPCRSAEETLDWIGFLTAFLAAVQKVDTTRLDQAALPQLGIIFAKALGHDLHLTLQAERQYEAEWAAGSPPYRLCHLHLRDVVGHNFDFWPRLSAVKYKIESGLLGVVNE</sequence>
<dbReference type="AlphaFoldDB" id="A0AAN7YVB2"/>
<evidence type="ECO:0000313" key="3">
    <source>
        <dbReference type="Proteomes" id="UP001305414"/>
    </source>
</evidence>
<dbReference type="EMBL" id="JAWHQM010000003">
    <property type="protein sequence ID" value="KAK5626300.1"/>
    <property type="molecule type" value="Genomic_DNA"/>
</dbReference>
<reference evidence="2 3" key="1">
    <citation type="submission" date="2023-10" db="EMBL/GenBank/DDBJ databases">
        <title>Draft genome sequence of Xylaria bambusicola isolate GMP-LS, the root and basal stem rot pathogen of sugarcane in Indonesia.</title>
        <authorList>
            <person name="Selvaraj P."/>
            <person name="Muralishankar V."/>
            <person name="Muruganantham S."/>
            <person name="Sp S."/>
            <person name="Haryani S."/>
            <person name="Lau K.J.X."/>
            <person name="Naqvi N.I."/>
        </authorList>
    </citation>
    <scope>NUCLEOTIDE SEQUENCE [LARGE SCALE GENOMIC DNA]</scope>
    <source>
        <strain evidence="2">GMP-LS</strain>
    </source>
</reference>
<keyword evidence="3" id="KW-1185">Reference proteome</keyword>
<proteinExistence type="predicted"/>
<dbReference type="Proteomes" id="UP001305414">
    <property type="component" value="Unassembled WGS sequence"/>
</dbReference>
<feature type="region of interest" description="Disordered" evidence="1">
    <location>
        <begin position="1"/>
        <end position="34"/>
    </location>
</feature>
<protein>
    <submittedName>
        <fullName evidence="2">Uncharacterized protein</fullName>
    </submittedName>
</protein>
<comment type="caution">
    <text evidence="2">The sequence shown here is derived from an EMBL/GenBank/DDBJ whole genome shotgun (WGS) entry which is preliminary data.</text>
</comment>
<evidence type="ECO:0000256" key="1">
    <source>
        <dbReference type="SAM" id="MobiDB-lite"/>
    </source>
</evidence>
<accession>A0AAN7YVB2</accession>
<evidence type="ECO:0000313" key="2">
    <source>
        <dbReference type="EMBL" id="KAK5626300.1"/>
    </source>
</evidence>
<gene>
    <name evidence="2" type="ORF">RRF57_002015</name>
</gene>
<organism evidence="2 3">
    <name type="scientific">Xylaria bambusicola</name>
    <dbReference type="NCBI Taxonomy" id="326684"/>
    <lineage>
        <taxon>Eukaryota</taxon>
        <taxon>Fungi</taxon>
        <taxon>Dikarya</taxon>
        <taxon>Ascomycota</taxon>
        <taxon>Pezizomycotina</taxon>
        <taxon>Sordariomycetes</taxon>
        <taxon>Xylariomycetidae</taxon>
        <taxon>Xylariales</taxon>
        <taxon>Xylariaceae</taxon>
        <taxon>Xylaria</taxon>
    </lineage>
</organism>
<name>A0AAN7YVB2_9PEZI</name>
<feature type="compositionally biased region" description="Low complexity" evidence="1">
    <location>
        <begin position="10"/>
        <end position="22"/>
    </location>
</feature>